<dbReference type="Gene3D" id="3.40.50.2000">
    <property type="entry name" value="Glycogen Phosphorylase B"/>
    <property type="match status" value="1"/>
</dbReference>
<dbReference type="Pfam" id="PF13528">
    <property type="entry name" value="Glyco_trans_1_3"/>
    <property type="match status" value="1"/>
</dbReference>
<gene>
    <name evidence="1" type="ORF">Enr8_08500</name>
</gene>
<organism evidence="1 2">
    <name type="scientific">Blastopirellula retiformator</name>
    <dbReference type="NCBI Taxonomy" id="2527970"/>
    <lineage>
        <taxon>Bacteria</taxon>
        <taxon>Pseudomonadati</taxon>
        <taxon>Planctomycetota</taxon>
        <taxon>Planctomycetia</taxon>
        <taxon>Pirellulales</taxon>
        <taxon>Pirellulaceae</taxon>
        <taxon>Blastopirellula</taxon>
    </lineage>
</organism>
<dbReference type="SUPFAM" id="SSF53756">
    <property type="entry name" value="UDP-Glycosyltransferase/glycogen phosphorylase"/>
    <property type="match status" value="1"/>
</dbReference>
<name>A0A5C5VKL1_9BACT</name>
<sequence>MKRTVAKIFYSMSGEGRGHAARVRTMVERLRPEHEMVLLAPDQAYDFLAPIYNDNAHTPNVEVRRLPGLRFYYTRGRLDLSKSIFRGLGFLARLNGFARDMAKTIRREEPNLVITDFEPILPKAASKTGVPVISLNHQDFLLAYDLSTLPKTLQWYAWMMSFVVKAHHVDHAETIVSSFFTSPLRPGWENVTQVGPLLRKELEEAQTSEQGYLLSYVRRSMPPEAIELLKGCDREVRVYGLGKQKDQGNLRFFDISEDGFVRDLAGCDAMVGAAGNQSLGEAIYLGKPVLALPEESHHEQMINSHFLRQMGVGDWSTIESFSKKHLASFMERLAQFRQNLNTFRGQINGNPSALAAIQKHLPA</sequence>
<protein>
    <recommendedName>
        <fullName evidence="3">Teichoic acid biosynthesis protein</fullName>
    </recommendedName>
</protein>
<proteinExistence type="predicted"/>
<evidence type="ECO:0000313" key="2">
    <source>
        <dbReference type="Proteomes" id="UP000318878"/>
    </source>
</evidence>
<evidence type="ECO:0008006" key="3">
    <source>
        <dbReference type="Google" id="ProtNLM"/>
    </source>
</evidence>
<comment type="caution">
    <text evidence="1">The sequence shown here is derived from an EMBL/GenBank/DDBJ whole genome shotgun (WGS) entry which is preliminary data.</text>
</comment>
<dbReference type="PANTHER" id="PTHR21015">
    <property type="entry name" value="UDP-N-ACETYLGLUCOSAMINE--N-ACETYLMURAMYL-(PENTAPEPTIDE) PYROPHOSPHORYL-UNDECAPRENOL N-ACETYLGLUCOSAMINE TRANSFERASE 1"/>
    <property type="match status" value="1"/>
</dbReference>
<dbReference type="AlphaFoldDB" id="A0A5C5VKL1"/>
<reference evidence="1 2" key="1">
    <citation type="submission" date="2019-02" db="EMBL/GenBank/DDBJ databases">
        <title>Deep-cultivation of Planctomycetes and their phenomic and genomic characterization uncovers novel biology.</title>
        <authorList>
            <person name="Wiegand S."/>
            <person name="Jogler M."/>
            <person name="Boedeker C."/>
            <person name="Pinto D."/>
            <person name="Vollmers J."/>
            <person name="Rivas-Marin E."/>
            <person name="Kohn T."/>
            <person name="Peeters S.H."/>
            <person name="Heuer A."/>
            <person name="Rast P."/>
            <person name="Oberbeckmann S."/>
            <person name="Bunk B."/>
            <person name="Jeske O."/>
            <person name="Meyerdierks A."/>
            <person name="Storesund J.E."/>
            <person name="Kallscheuer N."/>
            <person name="Luecker S."/>
            <person name="Lage O.M."/>
            <person name="Pohl T."/>
            <person name="Merkel B.J."/>
            <person name="Hornburger P."/>
            <person name="Mueller R.-W."/>
            <person name="Bruemmer F."/>
            <person name="Labrenz M."/>
            <person name="Spormann A.M."/>
            <person name="Op Den Camp H."/>
            <person name="Overmann J."/>
            <person name="Amann R."/>
            <person name="Jetten M.S.M."/>
            <person name="Mascher T."/>
            <person name="Medema M.H."/>
            <person name="Devos D.P."/>
            <person name="Kaster A.-K."/>
            <person name="Ovreas L."/>
            <person name="Rohde M."/>
            <person name="Galperin M.Y."/>
            <person name="Jogler C."/>
        </authorList>
    </citation>
    <scope>NUCLEOTIDE SEQUENCE [LARGE SCALE GENOMIC DNA]</scope>
    <source>
        <strain evidence="1 2">Enr8</strain>
    </source>
</reference>
<dbReference type="EMBL" id="SJPF01000001">
    <property type="protein sequence ID" value="TWT39154.1"/>
    <property type="molecule type" value="Genomic_DNA"/>
</dbReference>
<dbReference type="PANTHER" id="PTHR21015:SF22">
    <property type="entry name" value="GLYCOSYLTRANSFERASE"/>
    <property type="match status" value="1"/>
</dbReference>
<evidence type="ECO:0000313" key="1">
    <source>
        <dbReference type="EMBL" id="TWT39154.1"/>
    </source>
</evidence>
<keyword evidence="2" id="KW-1185">Reference proteome</keyword>
<dbReference type="GO" id="GO:0016757">
    <property type="term" value="F:glycosyltransferase activity"/>
    <property type="evidence" value="ECO:0007669"/>
    <property type="project" value="TreeGrafter"/>
</dbReference>
<dbReference type="Proteomes" id="UP000318878">
    <property type="component" value="Unassembled WGS sequence"/>
</dbReference>
<accession>A0A5C5VKL1</accession>